<dbReference type="EMBL" id="RQVS01000005">
    <property type="protein sequence ID" value="RRJ87171.1"/>
    <property type="molecule type" value="Genomic_DNA"/>
</dbReference>
<name>A0A3P3VWJ8_9MICO</name>
<protein>
    <recommendedName>
        <fullName evidence="2 5">peptidylprolyl isomerase</fullName>
        <ecNumber evidence="2 5">5.2.1.8</ecNumber>
    </recommendedName>
</protein>
<dbReference type="PANTHER" id="PTHR45779">
    <property type="entry name" value="PEPTIDYLPROLYL ISOMERASE"/>
    <property type="match status" value="1"/>
</dbReference>
<organism evidence="8 9">
    <name type="scientific">Gulosibacter macacae</name>
    <dbReference type="NCBI Taxonomy" id="2488791"/>
    <lineage>
        <taxon>Bacteria</taxon>
        <taxon>Bacillati</taxon>
        <taxon>Actinomycetota</taxon>
        <taxon>Actinomycetes</taxon>
        <taxon>Micrococcales</taxon>
        <taxon>Microbacteriaceae</taxon>
        <taxon>Gulosibacter</taxon>
    </lineage>
</organism>
<keyword evidence="9" id="KW-1185">Reference proteome</keyword>
<sequence length="329" mass="32950">MKKFDRTGTRRALNAVAAAAAIVLAISGCAAGAPGPTAGTTAGATSPSLEVVYDGAAITATSVSDNFGAEPEVTLPDAALVGDKIERRTIVEGAGEQINADSTVVMKLLVVDLGTGQSAQPYGYLGANVGLNDPQLPGYVAAMVNGATSGSRIAAIVPGEVLLGSATTQTEVPASLFVIDVQSIAPAAAATGTPMDPTQDLVVVSQTPGKQPEITVNTSPDAPAEQVIDVVLQGNGATVKEGDLVTVQYTGLLLSDGTEFDSSWSRGGMPSSFPTTGVVPGFANALVGQQVGSRVVTVFGPDLGYGESGTGSIPAGSTLVFVVDIIDTM</sequence>
<gene>
    <name evidence="8" type="ORF">EG850_04935</name>
</gene>
<comment type="caution">
    <text evidence="8">The sequence shown here is derived from an EMBL/GenBank/DDBJ whole genome shotgun (WGS) entry which is preliminary data.</text>
</comment>
<evidence type="ECO:0000256" key="6">
    <source>
        <dbReference type="SAM" id="SignalP"/>
    </source>
</evidence>
<keyword evidence="6" id="KW-0732">Signal</keyword>
<dbReference type="Gene3D" id="3.10.50.40">
    <property type="match status" value="1"/>
</dbReference>
<evidence type="ECO:0000313" key="9">
    <source>
        <dbReference type="Proteomes" id="UP000274391"/>
    </source>
</evidence>
<dbReference type="GO" id="GO:0003755">
    <property type="term" value="F:peptidyl-prolyl cis-trans isomerase activity"/>
    <property type="evidence" value="ECO:0007669"/>
    <property type="project" value="UniProtKB-KW"/>
</dbReference>
<evidence type="ECO:0000256" key="5">
    <source>
        <dbReference type="PROSITE-ProRule" id="PRU00277"/>
    </source>
</evidence>
<accession>A0A3P3VWJ8</accession>
<evidence type="ECO:0000256" key="1">
    <source>
        <dbReference type="ARBA" id="ARBA00000971"/>
    </source>
</evidence>
<evidence type="ECO:0000256" key="3">
    <source>
        <dbReference type="ARBA" id="ARBA00023110"/>
    </source>
</evidence>
<comment type="catalytic activity">
    <reaction evidence="1 5">
        <text>[protein]-peptidylproline (omega=180) = [protein]-peptidylproline (omega=0)</text>
        <dbReference type="Rhea" id="RHEA:16237"/>
        <dbReference type="Rhea" id="RHEA-COMP:10747"/>
        <dbReference type="Rhea" id="RHEA-COMP:10748"/>
        <dbReference type="ChEBI" id="CHEBI:83833"/>
        <dbReference type="ChEBI" id="CHEBI:83834"/>
        <dbReference type="EC" id="5.2.1.8"/>
    </reaction>
</comment>
<evidence type="ECO:0000259" key="7">
    <source>
        <dbReference type="PROSITE" id="PS50059"/>
    </source>
</evidence>
<evidence type="ECO:0000256" key="2">
    <source>
        <dbReference type="ARBA" id="ARBA00013194"/>
    </source>
</evidence>
<dbReference type="PROSITE" id="PS51318">
    <property type="entry name" value="TAT"/>
    <property type="match status" value="1"/>
</dbReference>
<dbReference type="Pfam" id="PF00254">
    <property type="entry name" value="FKBP_C"/>
    <property type="match status" value="1"/>
</dbReference>
<evidence type="ECO:0000256" key="4">
    <source>
        <dbReference type="ARBA" id="ARBA00023235"/>
    </source>
</evidence>
<reference evidence="8 9" key="1">
    <citation type="submission" date="2018-11" db="EMBL/GenBank/DDBJ databases">
        <title>YIM 102482-1 draft genome.</title>
        <authorList>
            <person name="Li G."/>
            <person name="Jiang Y."/>
        </authorList>
    </citation>
    <scope>NUCLEOTIDE SEQUENCE [LARGE SCALE GENOMIC DNA]</scope>
    <source>
        <strain evidence="8 9">YIM 102482-1</strain>
    </source>
</reference>
<dbReference type="PANTHER" id="PTHR45779:SF7">
    <property type="entry name" value="PEPTIDYLPROLYL ISOMERASE"/>
    <property type="match status" value="1"/>
</dbReference>
<dbReference type="PROSITE" id="PS50059">
    <property type="entry name" value="FKBP_PPIASE"/>
    <property type="match status" value="1"/>
</dbReference>
<proteinExistence type="predicted"/>
<dbReference type="EC" id="5.2.1.8" evidence="2 5"/>
<keyword evidence="4 5" id="KW-0413">Isomerase</keyword>
<dbReference type="PROSITE" id="PS51257">
    <property type="entry name" value="PROKAR_LIPOPROTEIN"/>
    <property type="match status" value="1"/>
</dbReference>
<dbReference type="InterPro" id="IPR006311">
    <property type="entry name" value="TAT_signal"/>
</dbReference>
<dbReference type="OrthoDB" id="25996at2"/>
<dbReference type="Proteomes" id="UP000274391">
    <property type="component" value="Unassembled WGS sequence"/>
</dbReference>
<feature type="chain" id="PRO_5017964616" description="peptidylprolyl isomerase" evidence="6">
    <location>
        <begin position="33"/>
        <end position="329"/>
    </location>
</feature>
<dbReference type="InterPro" id="IPR046357">
    <property type="entry name" value="PPIase_dom_sf"/>
</dbReference>
<keyword evidence="3 5" id="KW-0697">Rotamase</keyword>
<dbReference type="SUPFAM" id="SSF54534">
    <property type="entry name" value="FKBP-like"/>
    <property type="match status" value="1"/>
</dbReference>
<feature type="domain" description="PPIase FKBP-type" evidence="7">
    <location>
        <begin position="242"/>
        <end position="329"/>
    </location>
</feature>
<dbReference type="AlphaFoldDB" id="A0A3P3VWJ8"/>
<dbReference type="InterPro" id="IPR044609">
    <property type="entry name" value="FKBP2/11"/>
</dbReference>
<dbReference type="RefSeq" id="WP_124970858.1">
    <property type="nucleotide sequence ID" value="NZ_RQVS01000005.1"/>
</dbReference>
<dbReference type="InterPro" id="IPR001179">
    <property type="entry name" value="PPIase_FKBP_dom"/>
</dbReference>
<evidence type="ECO:0000313" key="8">
    <source>
        <dbReference type="EMBL" id="RRJ87171.1"/>
    </source>
</evidence>
<feature type="signal peptide" evidence="6">
    <location>
        <begin position="1"/>
        <end position="32"/>
    </location>
</feature>